<dbReference type="PROSITE" id="PS00326">
    <property type="entry name" value="TROPOMYOSIN"/>
    <property type="match status" value="1"/>
</dbReference>
<organism evidence="9 10">
    <name type="scientific">Cladosporium halotolerans</name>
    <dbReference type="NCBI Taxonomy" id="1052096"/>
    <lineage>
        <taxon>Eukaryota</taxon>
        <taxon>Fungi</taxon>
        <taxon>Dikarya</taxon>
        <taxon>Ascomycota</taxon>
        <taxon>Pezizomycotina</taxon>
        <taxon>Dothideomycetes</taxon>
        <taxon>Dothideomycetidae</taxon>
        <taxon>Cladosporiales</taxon>
        <taxon>Cladosporiaceae</taxon>
        <taxon>Cladosporium</taxon>
    </lineage>
</organism>
<evidence type="ECO:0000256" key="2">
    <source>
        <dbReference type="ARBA" id="ARBA00023015"/>
    </source>
</evidence>
<dbReference type="PANTHER" id="PTHR47424:SF2">
    <property type="entry name" value="TRANSCRIPTION FACTOR DOMAIN-CONTAINING PROTEIN-RELATED"/>
    <property type="match status" value="1"/>
</dbReference>
<dbReference type="AlphaFoldDB" id="A0AB34KU43"/>
<dbReference type="SMART" id="SM00906">
    <property type="entry name" value="Fungal_trans"/>
    <property type="match status" value="1"/>
</dbReference>
<accession>A0AB34KU43</accession>
<dbReference type="GO" id="GO:0000981">
    <property type="term" value="F:DNA-binding transcription factor activity, RNA polymerase II-specific"/>
    <property type="evidence" value="ECO:0007669"/>
    <property type="project" value="InterPro"/>
</dbReference>
<dbReference type="GO" id="GO:0000978">
    <property type="term" value="F:RNA polymerase II cis-regulatory region sequence-specific DNA binding"/>
    <property type="evidence" value="ECO:0007669"/>
    <property type="project" value="TreeGrafter"/>
</dbReference>
<keyword evidence="4" id="KW-0804">Transcription</keyword>
<keyword evidence="3 6" id="KW-0175">Coiled coil</keyword>
<dbReference type="CDD" id="cd00067">
    <property type="entry name" value="GAL4"/>
    <property type="match status" value="1"/>
</dbReference>
<evidence type="ECO:0000256" key="6">
    <source>
        <dbReference type="SAM" id="Coils"/>
    </source>
</evidence>
<keyword evidence="5" id="KW-0539">Nucleus</keyword>
<feature type="region of interest" description="Disordered" evidence="7">
    <location>
        <begin position="263"/>
        <end position="287"/>
    </location>
</feature>
<dbReference type="Proteomes" id="UP000803884">
    <property type="component" value="Unassembled WGS sequence"/>
</dbReference>
<dbReference type="GO" id="GO:0005634">
    <property type="term" value="C:nucleus"/>
    <property type="evidence" value="ECO:0007669"/>
    <property type="project" value="TreeGrafter"/>
</dbReference>
<dbReference type="SMART" id="SM00066">
    <property type="entry name" value="GAL4"/>
    <property type="match status" value="1"/>
</dbReference>
<dbReference type="InterPro" id="IPR001138">
    <property type="entry name" value="Zn2Cys6_DnaBD"/>
</dbReference>
<dbReference type="Gene3D" id="4.10.240.10">
    <property type="entry name" value="Zn(2)-C6 fungal-type DNA-binding domain"/>
    <property type="match status" value="1"/>
</dbReference>
<dbReference type="SUPFAM" id="SSF57701">
    <property type="entry name" value="Zn2/Cys6 DNA-binding domain"/>
    <property type="match status" value="1"/>
</dbReference>
<dbReference type="Pfam" id="PF00172">
    <property type="entry name" value="Zn_clus"/>
    <property type="match status" value="1"/>
</dbReference>
<dbReference type="GO" id="GO:0008270">
    <property type="term" value="F:zinc ion binding"/>
    <property type="evidence" value="ECO:0007669"/>
    <property type="project" value="InterPro"/>
</dbReference>
<keyword evidence="10" id="KW-1185">Reference proteome</keyword>
<evidence type="ECO:0000313" key="9">
    <source>
        <dbReference type="EMBL" id="KAL1586848.1"/>
    </source>
</evidence>
<dbReference type="EMBL" id="JAAQHG020000012">
    <property type="protein sequence ID" value="KAL1586848.1"/>
    <property type="molecule type" value="Genomic_DNA"/>
</dbReference>
<evidence type="ECO:0000256" key="3">
    <source>
        <dbReference type="ARBA" id="ARBA00023054"/>
    </source>
</evidence>
<dbReference type="GO" id="GO:0000435">
    <property type="term" value="P:positive regulation of transcription from RNA polymerase II promoter by galactose"/>
    <property type="evidence" value="ECO:0007669"/>
    <property type="project" value="TreeGrafter"/>
</dbReference>
<dbReference type="InterPro" id="IPR051127">
    <property type="entry name" value="Fungal_SecMet_Regulators"/>
</dbReference>
<comment type="caution">
    <text evidence="9">The sequence shown here is derived from an EMBL/GenBank/DDBJ whole genome shotgun (WGS) entry which is preliminary data.</text>
</comment>
<dbReference type="Pfam" id="PF04082">
    <property type="entry name" value="Fungal_trans"/>
    <property type="match status" value="1"/>
</dbReference>
<dbReference type="PANTHER" id="PTHR47424">
    <property type="entry name" value="REGULATORY PROTEIN GAL4"/>
    <property type="match status" value="1"/>
</dbReference>
<name>A0AB34KU43_9PEZI</name>
<dbReference type="InterPro" id="IPR000533">
    <property type="entry name" value="Tropomyosin"/>
</dbReference>
<keyword evidence="1" id="KW-0479">Metal-binding</keyword>
<dbReference type="GO" id="GO:0006351">
    <property type="term" value="P:DNA-templated transcription"/>
    <property type="evidence" value="ECO:0007669"/>
    <property type="project" value="InterPro"/>
</dbReference>
<evidence type="ECO:0000259" key="8">
    <source>
        <dbReference type="PROSITE" id="PS50048"/>
    </source>
</evidence>
<feature type="compositionally biased region" description="Polar residues" evidence="7">
    <location>
        <begin position="275"/>
        <end position="285"/>
    </location>
</feature>
<dbReference type="InterPro" id="IPR007219">
    <property type="entry name" value="XnlR_reg_dom"/>
</dbReference>
<evidence type="ECO:0000256" key="4">
    <source>
        <dbReference type="ARBA" id="ARBA00023163"/>
    </source>
</evidence>
<evidence type="ECO:0000313" key="10">
    <source>
        <dbReference type="Proteomes" id="UP000803884"/>
    </source>
</evidence>
<evidence type="ECO:0000256" key="1">
    <source>
        <dbReference type="ARBA" id="ARBA00022723"/>
    </source>
</evidence>
<feature type="domain" description="Zn(2)-C6 fungal-type" evidence="8">
    <location>
        <begin position="25"/>
        <end position="55"/>
    </location>
</feature>
<proteinExistence type="predicted"/>
<dbReference type="InterPro" id="IPR036864">
    <property type="entry name" value="Zn2-C6_fun-type_DNA-bd_sf"/>
</dbReference>
<evidence type="ECO:0000256" key="7">
    <source>
        <dbReference type="SAM" id="MobiDB-lite"/>
    </source>
</evidence>
<feature type="compositionally biased region" description="Polar residues" evidence="7">
    <location>
        <begin position="9"/>
        <end position="18"/>
    </location>
</feature>
<keyword evidence="2" id="KW-0805">Transcription regulation</keyword>
<feature type="region of interest" description="Disordered" evidence="7">
    <location>
        <begin position="1"/>
        <end position="24"/>
    </location>
</feature>
<evidence type="ECO:0000256" key="5">
    <source>
        <dbReference type="ARBA" id="ARBA00023242"/>
    </source>
</evidence>
<sequence length="777" mass="86621">MANARPRSLQANNPSLASLGSGDQACNECKRRKGRCDRQLPECGPCARNKRHCLYERHSKTPLTRRYLTEVEARLRQTESRLKDAERRATLAENRLQASQSFAEPNGITTSNLQDSSGTVPQMPSGEMFATDFASPFVGTTMSGEHAADTLPTLGIASPKTAWPLGSSNIAAKGMPDSGVLADQMRAQELEQPPSGLEDFSWDEQQSVGDELDNKAYRNDAEDADSPGVTDSMASLSVDDKRAGYLGVASGAAMLRLLMPDAEHRRKRPPHRSAANRSSLTSNPNDMGWVPTPVYSERRIHELDLDAAINAYFSMYHVSYPIVCEPTFRAQYAQVIPRPSGRSWNALAYIIAAIGLFTTSTEPVTRDLDLFEAAKANMSIDSLETGNITLVQALALMSNYIQKRGKPNSGYNYLGLALHMAMGLGLHKEFHNWRIAPLQMEIRRRVWWSLFSFYVGAAITFGRPLAWPANGIEVALPLNVDDRDLTNLSTTLPPPRSGLTTHSAIAAQARFHLMTNEIYAKVISLPFPSAQELLTLDDERISSWHAIWSLEASPIDSRFLLSRSIMEWRYRNLRVIMFRPFVIRKVLKARMSQIDSSISDAAAETAVARCLAEAKSSIMSINAFWTTGRRNCMASWYALYFLFQASMIPSVCLRNEPMSELSPDWREQLNTALKIMQSMFSINPSSRECYEVVLRLCSNYLPASSGVPTSSPNFGLEPVEESPNTQIENLYSMMWPGANTTEVDMLIENDTWNDFIADIPEDSPTLLDQTYDTLQYP</sequence>
<dbReference type="GeneID" id="96005507"/>
<dbReference type="PROSITE" id="PS00463">
    <property type="entry name" value="ZN2_CY6_FUNGAL_1"/>
    <property type="match status" value="1"/>
</dbReference>
<dbReference type="CDD" id="cd12148">
    <property type="entry name" value="fungal_TF_MHR"/>
    <property type="match status" value="1"/>
</dbReference>
<protein>
    <recommendedName>
        <fullName evidence="8">Zn(2)-C6 fungal-type domain-containing protein</fullName>
    </recommendedName>
</protein>
<reference evidence="9 10" key="1">
    <citation type="journal article" date="2020" name="Microbiol. Resour. Announc.">
        <title>Draft Genome Sequence of a Cladosporium Species Isolated from the Mesophotic Ascidian Didemnum maculosum.</title>
        <authorList>
            <person name="Gioti A."/>
            <person name="Siaperas R."/>
            <person name="Nikolaivits E."/>
            <person name="Le Goff G."/>
            <person name="Ouazzani J."/>
            <person name="Kotoulas G."/>
            <person name="Topakas E."/>
        </authorList>
    </citation>
    <scope>NUCLEOTIDE SEQUENCE [LARGE SCALE GENOMIC DNA]</scope>
    <source>
        <strain evidence="9 10">TM138-S3</strain>
    </source>
</reference>
<gene>
    <name evidence="9" type="ORF">WHR41_04063</name>
</gene>
<dbReference type="RefSeq" id="XP_069229953.1">
    <property type="nucleotide sequence ID" value="XM_069372669.1"/>
</dbReference>
<feature type="coiled-coil region" evidence="6">
    <location>
        <begin position="68"/>
        <end position="95"/>
    </location>
</feature>
<dbReference type="PROSITE" id="PS50048">
    <property type="entry name" value="ZN2_CY6_FUNGAL_2"/>
    <property type="match status" value="1"/>
</dbReference>